<evidence type="ECO:0000313" key="4">
    <source>
        <dbReference type="Proteomes" id="UP001612415"/>
    </source>
</evidence>
<evidence type="ECO:0000256" key="1">
    <source>
        <dbReference type="SAM" id="MobiDB-lite"/>
    </source>
</evidence>
<name>A0ABW7YD54_STRCE</name>
<feature type="domain" description="A-factor biosynthesis hotdog" evidence="2">
    <location>
        <begin position="31"/>
        <end position="162"/>
    </location>
</feature>
<feature type="region of interest" description="Disordered" evidence="1">
    <location>
        <begin position="1"/>
        <end position="24"/>
    </location>
</feature>
<reference evidence="3 4" key="1">
    <citation type="submission" date="2024-10" db="EMBL/GenBank/DDBJ databases">
        <title>The Natural Products Discovery Center: Release of the First 8490 Sequenced Strains for Exploring Actinobacteria Biosynthetic Diversity.</title>
        <authorList>
            <person name="Kalkreuter E."/>
            <person name="Kautsar S.A."/>
            <person name="Yang D."/>
            <person name="Bader C.D."/>
            <person name="Teijaro C.N."/>
            <person name="Fluegel L."/>
            <person name="Davis C.M."/>
            <person name="Simpson J.R."/>
            <person name="Lauterbach L."/>
            <person name="Steele A.D."/>
            <person name="Gui C."/>
            <person name="Meng S."/>
            <person name="Li G."/>
            <person name="Viehrig K."/>
            <person name="Ye F."/>
            <person name="Su P."/>
            <person name="Kiefer A.F."/>
            <person name="Nichols A."/>
            <person name="Cepeda A.J."/>
            <person name="Yan W."/>
            <person name="Fan B."/>
            <person name="Jiang Y."/>
            <person name="Adhikari A."/>
            <person name="Zheng C.-J."/>
            <person name="Schuster L."/>
            <person name="Cowan T.M."/>
            <person name="Smanski M.J."/>
            <person name="Chevrette M.G."/>
            <person name="De Carvalho L.P.S."/>
            <person name="Shen B."/>
        </authorList>
    </citation>
    <scope>NUCLEOTIDE SEQUENCE [LARGE SCALE GENOMIC DNA]</scope>
    <source>
        <strain evidence="3 4">NPDC051599</strain>
    </source>
</reference>
<accession>A0ABW7YD54</accession>
<dbReference type="Proteomes" id="UP001612415">
    <property type="component" value="Unassembled WGS sequence"/>
</dbReference>
<feature type="domain" description="A-factor biosynthesis hotdog" evidence="2">
    <location>
        <begin position="200"/>
        <end position="283"/>
    </location>
</feature>
<dbReference type="InterPro" id="IPR005509">
    <property type="entry name" value="AfsA_hotdog_dom"/>
</dbReference>
<dbReference type="RefSeq" id="WP_398660783.1">
    <property type="nucleotide sequence ID" value="NZ_JBITDC010000020.1"/>
</dbReference>
<dbReference type="EMBL" id="JBITDC010000020">
    <property type="protein sequence ID" value="MFI5680334.1"/>
    <property type="molecule type" value="Genomic_DNA"/>
</dbReference>
<dbReference type="Pfam" id="PF03756">
    <property type="entry name" value="AfsA"/>
    <property type="match status" value="2"/>
</dbReference>
<evidence type="ECO:0000313" key="3">
    <source>
        <dbReference type="EMBL" id="MFI5680334.1"/>
    </source>
</evidence>
<protein>
    <submittedName>
        <fullName evidence="3">ScbA/BarX family gamma-butyrolactone biosynthesis protein</fullName>
    </submittedName>
</protein>
<dbReference type="NCBIfam" id="NF041195">
    <property type="entry name" value="ScbA_BarX_GamBu"/>
    <property type="match status" value="1"/>
</dbReference>
<keyword evidence="4" id="KW-1185">Reference proteome</keyword>
<proteinExistence type="predicted"/>
<gene>
    <name evidence="3" type="ORF">ACIA8P_37990</name>
</gene>
<sequence>MAFRGTVGRDMTQPRQLAEPQSMTATVPRQLVHRAAVAETLLTGWRRIGTDRFSVSAQWPRAHGLHVSPDRSAYDPLLVVETVRQSGTLIAHTEYEVPLDHHFVLQEFQVETFPRYLAVGAVPAELTVEVTFVDVQYRGRRPVGAVYTAEVLRGGELVATARRVAFTCTSEPVYRRLRGGRTAATVAPLPLPPPLPAATVGRALPEDVVLAPATGPSLWQLRIDTAHPVFFDHPLDHVPGMLLLEAARQAVRAHTLGARAPVSFRIAFHRYAELDEPVWVEATDGSGSDVQVVGRQGDSPVFVCTVGTWGR</sequence>
<organism evidence="3 4">
    <name type="scientific">Streptomyces cellulosae</name>
    <dbReference type="NCBI Taxonomy" id="1968"/>
    <lineage>
        <taxon>Bacteria</taxon>
        <taxon>Bacillati</taxon>
        <taxon>Actinomycetota</taxon>
        <taxon>Actinomycetes</taxon>
        <taxon>Kitasatosporales</taxon>
        <taxon>Streptomycetaceae</taxon>
        <taxon>Streptomyces</taxon>
    </lineage>
</organism>
<evidence type="ECO:0000259" key="2">
    <source>
        <dbReference type="Pfam" id="PF03756"/>
    </source>
</evidence>
<dbReference type="InterPro" id="IPR047757">
    <property type="entry name" value="AfsA-like"/>
</dbReference>
<comment type="caution">
    <text evidence="3">The sequence shown here is derived from an EMBL/GenBank/DDBJ whole genome shotgun (WGS) entry which is preliminary data.</text>
</comment>
<feature type="compositionally biased region" description="Polar residues" evidence="1">
    <location>
        <begin position="13"/>
        <end position="24"/>
    </location>
</feature>